<dbReference type="RefSeq" id="WP_084256568.1">
    <property type="nucleotide sequence ID" value="NZ_FWWV01000009.1"/>
</dbReference>
<evidence type="ECO:0000259" key="4">
    <source>
        <dbReference type="Pfam" id="PF21939"/>
    </source>
</evidence>
<dbReference type="Pfam" id="PF21939">
    <property type="entry name" value="Gp10_C"/>
    <property type="match status" value="1"/>
</dbReference>
<dbReference type="AlphaFoldDB" id="A0A1W1UMR9"/>
<comment type="subcellular location">
    <subcellularLocation>
        <location evidence="1">Virion</location>
    </subcellularLocation>
</comment>
<dbReference type="InterPro" id="IPR053827">
    <property type="entry name" value="Gp10_C"/>
</dbReference>
<evidence type="ECO:0000256" key="2">
    <source>
        <dbReference type="ARBA" id="ARBA00022581"/>
    </source>
</evidence>
<dbReference type="PANTHER" id="PTHR35191:SF1">
    <property type="entry name" value="PROPHAGE SIDE TAIL FIBER PROTEIN HOMOLOG STFQ-RELATED"/>
    <property type="match status" value="1"/>
</dbReference>
<evidence type="ECO:0000313" key="6">
    <source>
        <dbReference type="Proteomes" id="UP000192408"/>
    </source>
</evidence>
<dbReference type="Proteomes" id="UP000192408">
    <property type="component" value="Unassembled WGS sequence"/>
</dbReference>
<dbReference type="GO" id="GO:0019062">
    <property type="term" value="P:virion attachment to host cell"/>
    <property type="evidence" value="ECO:0007669"/>
    <property type="project" value="InterPro"/>
</dbReference>
<feature type="domain" description="Baseplate structural protein Gp10 C-terminal" evidence="4">
    <location>
        <begin position="592"/>
        <end position="754"/>
    </location>
</feature>
<dbReference type="CDD" id="cd19958">
    <property type="entry name" value="pyocin_knob"/>
    <property type="match status" value="2"/>
</dbReference>
<proteinExistence type="predicted"/>
<evidence type="ECO:0000256" key="1">
    <source>
        <dbReference type="ARBA" id="ARBA00004328"/>
    </source>
</evidence>
<keyword evidence="6" id="KW-1185">Reference proteome</keyword>
<dbReference type="InterPro" id="IPR005068">
    <property type="entry name" value="Phage_lambda_Stf-r2"/>
</dbReference>
<dbReference type="STRING" id="1122938.SAMN05660772_02093"/>
<keyword evidence="2" id="KW-0945">Host-virus interaction</keyword>
<organism evidence="5 6">
    <name type="scientific">Pasteurella testudinis DSM 23072</name>
    <dbReference type="NCBI Taxonomy" id="1122938"/>
    <lineage>
        <taxon>Bacteria</taxon>
        <taxon>Pseudomonadati</taxon>
        <taxon>Pseudomonadota</taxon>
        <taxon>Gammaproteobacteria</taxon>
        <taxon>Pasteurellales</taxon>
        <taxon>Pasteurellaceae</taxon>
        <taxon>Pasteurella</taxon>
    </lineage>
</organism>
<dbReference type="Pfam" id="PF03406">
    <property type="entry name" value="Phage_fiber_2"/>
    <property type="match status" value="3"/>
</dbReference>
<evidence type="ECO:0000256" key="3">
    <source>
        <dbReference type="SAM" id="MobiDB-lite"/>
    </source>
</evidence>
<sequence>MANLTETSTFESGIYQLEKTDPVVAGKDGIANKQAQQLANRTKYLKAEQDKLKTATAAATTAKSGTVILSSSVTDSGETKASTTKATKTAMDRANAAHTLASGKANATHTHKISDVTDFALKTLTTEDLDTVKVAGFYKQDNNANSTSERHYPEAKAGSLVVKQSTFGWQQEYTVWDSNRRYVRNTQSSGLFPTTWRRIDALDSVPTSRTYTAGSGLTGGGNLSTNRTFTLGTPSPITATSTNAVTAESHTHAIDKATTSIAGIVQLSTSTTGTSTTKAATESAAKTAMDRANAAYNLANGKAATVHNHGMNQITGLESVLDAKAPLASPAFSGAPTAPTAAATTNTDQIATTKFVKTLIAQLVGSAPAALDTLQELAAAMGNNANLSANLLNEIGKKATKATTLSGYGIADFVLKKLTTEDLDTVKVAGSYYRDDNAGATAALHYPEVKAGVLEVRKSTYGWLQEYTIWDSNRRYIRNTTSTGSFASWKRIDALDSVPTSRTLTAGNGLTGGGNLSTNRTFTLGTPSPITATSTNAVTAESHTHAIDKASTTAAGIVQLSDITNGTSTTKAATENAVKKAYEKGAESLGLLTRLFPVGHLLLTVNAANPSTYGYPGTWTLLAGDVALYSANSGQATKNITGSNTPAVPIPQHSHTATIANTDLGTKHTNSTGAHTHTGDQWAGNSGHSGGQGTYGTYNNGWKLPIYINSAGAHTHSVAVGAHSHSVTINNTGTSGATINVMGRHIKVYMWFRTA</sequence>
<reference evidence="6" key="1">
    <citation type="submission" date="2017-04" db="EMBL/GenBank/DDBJ databases">
        <authorList>
            <person name="Varghese N."/>
            <person name="Submissions S."/>
        </authorList>
    </citation>
    <scope>NUCLEOTIDE SEQUENCE [LARGE SCALE GENOMIC DNA]</scope>
    <source>
        <strain evidence="6">DSM 23072</strain>
    </source>
</reference>
<protein>
    <submittedName>
        <fullName evidence="5">Phage tail fibre repeat-containing protein</fullName>
    </submittedName>
</protein>
<gene>
    <name evidence="5" type="ORF">SAMN05660772_02093</name>
</gene>
<evidence type="ECO:0000313" key="5">
    <source>
        <dbReference type="EMBL" id="SMB82392.1"/>
    </source>
</evidence>
<feature type="region of interest" description="Disordered" evidence="3">
    <location>
        <begin position="667"/>
        <end position="689"/>
    </location>
</feature>
<dbReference type="GO" id="GO:0046718">
    <property type="term" value="P:symbiont entry into host cell"/>
    <property type="evidence" value="ECO:0007669"/>
    <property type="project" value="InterPro"/>
</dbReference>
<accession>A0A1W1UMR9</accession>
<dbReference type="InterPro" id="IPR051934">
    <property type="entry name" value="Phage_Tail_Fiber_Structural"/>
</dbReference>
<dbReference type="PANTHER" id="PTHR35191">
    <property type="entry name" value="PROPHAGE SIDE TAIL FIBER PROTEIN HOMOLOG STFQ-RELATED"/>
    <property type="match status" value="1"/>
</dbReference>
<dbReference type="EMBL" id="FWWV01000009">
    <property type="protein sequence ID" value="SMB82392.1"/>
    <property type="molecule type" value="Genomic_DNA"/>
</dbReference>
<name>A0A1W1UMR9_9PAST</name>